<dbReference type="PANTHER" id="PTHR19959">
    <property type="entry name" value="KINESIN LIGHT CHAIN"/>
    <property type="match status" value="1"/>
</dbReference>
<dbReference type="InterPro" id="IPR026000">
    <property type="entry name" value="Apc5_dom"/>
</dbReference>
<dbReference type="Proteomes" id="UP001595851">
    <property type="component" value="Unassembled WGS sequence"/>
</dbReference>
<evidence type="ECO:0000259" key="1">
    <source>
        <dbReference type="Pfam" id="PF12862"/>
    </source>
</evidence>
<dbReference type="InterPro" id="IPR019734">
    <property type="entry name" value="TPR_rpt"/>
</dbReference>
<reference evidence="3" key="1">
    <citation type="journal article" date="2019" name="Int. J. Syst. Evol. Microbiol.">
        <title>The Global Catalogue of Microorganisms (GCM) 10K type strain sequencing project: providing services to taxonomists for standard genome sequencing and annotation.</title>
        <authorList>
            <consortium name="The Broad Institute Genomics Platform"/>
            <consortium name="The Broad Institute Genome Sequencing Center for Infectious Disease"/>
            <person name="Wu L."/>
            <person name="Ma J."/>
        </authorList>
    </citation>
    <scope>NUCLEOTIDE SEQUENCE [LARGE SCALE GENOMIC DNA]</scope>
    <source>
        <strain evidence="3">TBRC 1276</strain>
    </source>
</reference>
<proteinExistence type="predicted"/>
<keyword evidence="3" id="KW-1185">Reference proteome</keyword>
<dbReference type="Gene3D" id="1.25.40.10">
    <property type="entry name" value="Tetratricopeptide repeat domain"/>
    <property type="match status" value="3"/>
</dbReference>
<dbReference type="Pfam" id="PF13424">
    <property type="entry name" value="TPR_12"/>
    <property type="match status" value="1"/>
</dbReference>
<sequence length="431" mass="47723">MAEAEEAVGEYRRLVVGDPDLHLPGLGIALDHYALVLGLSGRRAEAVPIAEEAIDVLRDLSGRRPDMHAMSLASSLMNLGNQLAELRHHDQALVSIRAAVQLCRRHGSSLELASSLEHLGIKLGEMGLSGEALDAHTEAMELRRPLIEAGSTEDAIDHWGGLLALIHQLHQMGRDDEAQPYQDMATRYHRHVRETQPGFIGFMDDLLAQRGYTVTTTGFRRNGGSRADRVHEFNEEGLRLMGEGRLDAAVAQFQQVIDLLEEESTDAMLASPLHNLAVVLSKLGRYGEAVEPLERAVNLHRIAARTDDRRRPQLASSLNNLGWALLAVKRFTDALTPLNEAIDLHRRGVDSPAGLARSLYNRGVALGHLRRHSESLTSTEEAIALLRPLYVREPDAHRDGFYDALMWLARQLRHLGRPREARAAAGEAKRL</sequence>
<dbReference type="Pfam" id="PF13374">
    <property type="entry name" value="TPR_10"/>
    <property type="match status" value="1"/>
</dbReference>
<dbReference type="PANTHER" id="PTHR19959:SF119">
    <property type="entry name" value="FUNGAL LIPASE-LIKE DOMAIN-CONTAINING PROTEIN"/>
    <property type="match status" value="1"/>
</dbReference>
<accession>A0ABV8GJQ6</accession>
<dbReference type="RefSeq" id="WP_379534043.1">
    <property type="nucleotide sequence ID" value="NZ_JBHSBI010000033.1"/>
</dbReference>
<gene>
    <name evidence="2" type="ORF">ACFOY2_43690</name>
</gene>
<feature type="domain" description="Anaphase-promoting complex subunit 5" evidence="1">
    <location>
        <begin position="70"/>
        <end position="116"/>
    </location>
</feature>
<dbReference type="Pfam" id="PF12862">
    <property type="entry name" value="ANAPC5"/>
    <property type="match status" value="1"/>
</dbReference>
<protein>
    <submittedName>
        <fullName evidence="2">Tetratricopeptide repeat protein</fullName>
    </submittedName>
</protein>
<comment type="caution">
    <text evidence="2">The sequence shown here is derived from an EMBL/GenBank/DDBJ whole genome shotgun (WGS) entry which is preliminary data.</text>
</comment>
<dbReference type="EMBL" id="JBHSBI010000033">
    <property type="protein sequence ID" value="MFC4014193.1"/>
    <property type="molecule type" value="Genomic_DNA"/>
</dbReference>
<evidence type="ECO:0000313" key="3">
    <source>
        <dbReference type="Proteomes" id="UP001595851"/>
    </source>
</evidence>
<dbReference type="SUPFAM" id="SSF48452">
    <property type="entry name" value="TPR-like"/>
    <property type="match status" value="2"/>
</dbReference>
<evidence type="ECO:0000313" key="2">
    <source>
        <dbReference type="EMBL" id="MFC4014193.1"/>
    </source>
</evidence>
<organism evidence="2 3">
    <name type="scientific">Nonomuraea purpurea</name>
    <dbReference type="NCBI Taxonomy" id="1849276"/>
    <lineage>
        <taxon>Bacteria</taxon>
        <taxon>Bacillati</taxon>
        <taxon>Actinomycetota</taxon>
        <taxon>Actinomycetes</taxon>
        <taxon>Streptosporangiales</taxon>
        <taxon>Streptosporangiaceae</taxon>
        <taxon>Nonomuraea</taxon>
    </lineage>
</organism>
<dbReference type="InterPro" id="IPR011990">
    <property type="entry name" value="TPR-like_helical_dom_sf"/>
</dbReference>
<name>A0ABV8GJQ6_9ACTN</name>
<dbReference type="SMART" id="SM00028">
    <property type="entry name" value="TPR"/>
    <property type="match status" value="6"/>
</dbReference>